<dbReference type="Gene3D" id="2.40.50.140">
    <property type="entry name" value="Nucleic acid-binding proteins"/>
    <property type="match status" value="1"/>
</dbReference>
<feature type="transmembrane region" description="Helical" evidence="5">
    <location>
        <begin position="59"/>
        <end position="77"/>
    </location>
</feature>
<keyword evidence="3 5" id="KW-1133">Transmembrane helix</keyword>
<evidence type="ECO:0000259" key="6">
    <source>
        <dbReference type="Pfam" id="PF01957"/>
    </source>
</evidence>
<dbReference type="EMBL" id="CP001338">
    <property type="protein sequence ID" value="ACL16323.1"/>
    <property type="molecule type" value="Genomic_DNA"/>
</dbReference>
<evidence type="ECO:0000256" key="5">
    <source>
        <dbReference type="SAM" id="Phobius"/>
    </source>
</evidence>
<dbReference type="STRING" id="521011.Mpal_0971"/>
<dbReference type="PANTHER" id="PTHR33507">
    <property type="entry name" value="INNER MEMBRANE PROTEIN YBBJ"/>
    <property type="match status" value="1"/>
</dbReference>
<dbReference type="HOGENOM" id="CLU_116732_3_0_2"/>
<feature type="transmembrane region" description="Helical" evidence="5">
    <location>
        <begin position="6"/>
        <end position="23"/>
    </location>
</feature>
<dbReference type="InterPro" id="IPR002810">
    <property type="entry name" value="NfeD-like_C"/>
</dbReference>
<feature type="transmembrane region" description="Helical" evidence="5">
    <location>
        <begin position="30"/>
        <end position="53"/>
    </location>
</feature>
<proteinExistence type="predicted"/>
<dbReference type="OrthoDB" id="148083at2157"/>
<dbReference type="PANTHER" id="PTHR33507:SF3">
    <property type="entry name" value="INNER MEMBRANE PROTEIN YBBJ"/>
    <property type="match status" value="1"/>
</dbReference>
<sequence>MVLFGGVELGWILIVIGALVLLAEAYTPGFFLTVPGTVLILLGALILLGVDIFNSEWGIVASVGGALAAAIVTVLLYSRITPDERPTTALSRDSFAGRTGVVTRVVDTANFDGKVEIEGNTWSAISETGTIPVGTHVRVVRSEGVHIIVKEITHDGTT</sequence>
<gene>
    <name evidence="7" type="ordered locus">Mpal_0971</name>
</gene>
<evidence type="ECO:0000256" key="2">
    <source>
        <dbReference type="ARBA" id="ARBA00022692"/>
    </source>
</evidence>
<feature type="domain" description="NfeD-like C-terminal" evidence="6">
    <location>
        <begin position="93"/>
        <end position="150"/>
    </location>
</feature>
<name>B8GGR8_METPE</name>
<dbReference type="GeneID" id="7272751"/>
<dbReference type="KEGG" id="mpl:Mpal_0971"/>
<keyword evidence="2 5" id="KW-0812">Transmembrane</keyword>
<organism evidence="7 8">
    <name type="scientific">Methanosphaerula palustris (strain ATCC BAA-1556 / DSM 19958 / E1-9c)</name>
    <dbReference type="NCBI Taxonomy" id="521011"/>
    <lineage>
        <taxon>Archaea</taxon>
        <taxon>Methanobacteriati</taxon>
        <taxon>Methanobacteriota</taxon>
        <taxon>Stenosarchaea group</taxon>
        <taxon>Methanomicrobia</taxon>
        <taxon>Methanomicrobiales</taxon>
        <taxon>Methanoregulaceae</taxon>
        <taxon>Methanosphaerula</taxon>
    </lineage>
</organism>
<dbReference type="InterPro" id="IPR052165">
    <property type="entry name" value="Membrane_assoc_protease"/>
</dbReference>
<dbReference type="AlphaFoldDB" id="B8GGR8"/>
<evidence type="ECO:0000256" key="3">
    <source>
        <dbReference type="ARBA" id="ARBA00022989"/>
    </source>
</evidence>
<reference evidence="7 8" key="1">
    <citation type="journal article" date="2015" name="Genome Announc.">
        <title>Complete Genome Sequence of Methanosphaerula palustris E1-9CT, a Hydrogenotrophic Methanogen Isolated from a Minerotrophic Fen Peatland.</title>
        <authorList>
            <person name="Cadillo-Quiroz H."/>
            <person name="Browne P."/>
            <person name="Kyrpides N."/>
            <person name="Woyke T."/>
            <person name="Goodwin L."/>
            <person name="Detter C."/>
            <person name="Yavitt J.B."/>
            <person name="Zinder S.H."/>
        </authorList>
    </citation>
    <scope>NUCLEOTIDE SEQUENCE [LARGE SCALE GENOMIC DNA]</scope>
    <source>
        <strain evidence="8">ATCC BAA-1556 / DSM 19958 / E1-9c</strain>
    </source>
</reference>
<accession>B8GGR8</accession>
<keyword evidence="4 5" id="KW-0472">Membrane</keyword>
<dbReference type="eggNOG" id="arCOG01912">
    <property type="taxonomic scope" value="Archaea"/>
</dbReference>
<protein>
    <recommendedName>
        <fullName evidence="6">NfeD-like C-terminal domain-containing protein</fullName>
    </recommendedName>
</protein>
<comment type="subcellular location">
    <subcellularLocation>
        <location evidence="1">Membrane</location>
        <topology evidence="1">Multi-pass membrane protein</topology>
    </subcellularLocation>
</comment>
<dbReference type="RefSeq" id="WP_012617642.1">
    <property type="nucleotide sequence ID" value="NC_011832.1"/>
</dbReference>
<dbReference type="SUPFAM" id="SSF141322">
    <property type="entry name" value="NfeD domain-like"/>
    <property type="match status" value="1"/>
</dbReference>
<evidence type="ECO:0000313" key="7">
    <source>
        <dbReference type="EMBL" id="ACL16323.1"/>
    </source>
</evidence>
<evidence type="ECO:0000256" key="1">
    <source>
        <dbReference type="ARBA" id="ARBA00004141"/>
    </source>
</evidence>
<dbReference type="Proteomes" id="UP000002457">
    <property type="component" value="Chromosome"/>
</dbReference>
<evidence type="ECO:0000313" key="8">
    <source>
        <dbReference type="Proteomes" id="UP000002457"/>
    </source>
</evidence>
<dbReference type="Pfam" id="PF01957">
    <property type="entry name" value="NfeD"/>
    <property type="match status" value="1"/>
</dbReference>
<dbReference type="InterPro" id="IPR012340">
    <property type="entry name" value="NA-bd_OB-fold"/>
</dbReference>
<evidence type="ECO:0000256" key="4">
    <source>
        <dbReference type="ARBA" id="ARBA00023136"/>
    </source>
</evidence>
<dbReference type="GO" id="GO:0005886">
    <property type="term" value="C:plasma membrane"/>
    <property type="evidence" value="ECO:0007669"/>
    <property type="project" value="TreeGrafter"/>
</dbReference>
<keyword evidence="8" id="KW-1185">Reference proteome</keyword>